<dbReference type="InterPro" id="IPR001296">
    <property type="entry name" value="Glyco_trans_1"/>
</dbReference>
<dbReference type="GO" id="GO:0016757">
    <property type="term" value="F:glycosyltransferase activity"/>
    <property type="evidence" value="ECO:0007669"/>
    <property type="project" value="InterPro"/>
</dbReference>
<dbReference type="STRING" id="1612308.SAMN05444581_102108"/>
<keyword evidence="4" id="KW-0808">Transferase</keyword>
<dbReference type="Proteomes" id="UP000198755">
    <property type="component" value="Unassembled WGS sequence"/>
</dbReference>
<dbReference type="SUPFAM" id="SSF53756">
    <property type="entry name" value="UDP-Glycosyltransferase/glycogen phosphorylase"/>
    <property type="match status" value="1"/>
</dbReference>
<feature type="compositionally biased region" description="Polar residues" evidence="1">
    <location>
        <begin position="380"/>
        <end position="389"/>
    </location>
</feature>
<organism evidence="4 5">
    <name type="scientific">Methylocapsa palsarum</name>
    <dbReference type="NCBI Taxonomy" id="1612308"/>
    <lineage>
        <taxon>Bacteria</taxon>
        <taxon>Pseudomonadati</taxon>
        <taxon>Pseudomonadota</taxon>
        <taxon>Alphaproteobacteria</taxon>
        <taxon>Hyphomicrobiales</taxon>
        <taxon>Beijerinckiaceae</taxon>
        <taxon>Methylocapsa</taxon>
    </lineage>
</organism>
<keyword evidence="5" id="KW-1185">Reference proteome</keyword>
<dbReference type="InterPro" id="IPR028098">
    <property type="entry name" value="Glyco_trans_4-like_N"/>
</dbReference>
<dbReference type="PANTHER" id="PTHR45947:SF3">
    <property type="entry name" value="SULFOQUINOVOSYL TRANSFERASE SQD2"/>
    <property type="match status" value="1"/>
</dbReference>
<dbReference type="AlphaFoldDB" id="A0A1I3WSC2"/>
<sequence length="403" mass="44438">MIPAPENPALGPRAVICGLQTYCQIGGIQNFNRRVINVLVKRALGKRQPPPQVFLLNDEANALPAETAADFFVFKDRLKFMYAAALAAVSKADLFVICHVNLIPLAGLVRLFRPRLPILLFVHGIEVWIDPPDRRKHWSERLFFAAVTEIAAVSAYTARKMAEDFGLPRSKFRLLPNAVDQIAFQPDEHRRDAATILTVNRMSAHDRGKNADQMIRAVAKLRAAIPNVRYVMIGDGVLRPELESLAESLGVSDIVDFRGWVSPEALQAAYAQATVFAMPSSKEGFGIVYLEAWQFGLPVICSDKGASKEVVSDGLDGFVVDSANVSMICDRLHILLTQPALAKAMGERGRRKVDAKFLDPNFQANLNSLIDELEPRTSQRQDTLSTSKSEPPAGAQPVSRNLD</sequence>
<dbReference type="CDD" id="cd03801">
    <property type="entry name" value="GT4_PimA-like"/>
    <property type="match status" value="1"/>
</dbReference>
<feature type="region of interest" description="Disordered" evidence="1">
    <location>
        <begin position="369"/>
        <end position="403"/>
    </location>
</feature>
<evidence type="ECO:0000259" key="2">
    <source>
        <dbReference type="Pfam" id="PF00534"/>
    </source>
</evidence>
<dbReference type="InterPro" id="IPR050194">
    <property type="entry name" value="Glycosyltransferase_grp1"/>
</dbReference>
<dbReference type="OrthoDB" id="9801609at2"/>
<evidence type="ECO:0000313" key="5">
    <source>
        <dbReference type="Proteomes" id="UP000198755"/>
    </source>
</evidence>
<accession>A0A1I3WSC2</accession>
<dbReference type="EMBL" id="FOSN01000002">
    <property type="protein sequence ID" value="SFK10415.1"/>
    <property type="molecule type" value="Genomic_DNA"/>
</dbReference>
<proteinExistence type="predicted"/>
<dbReference type="Pfam" id="PF13439">
    <property type="entry name" value="Glyco_transf_4"/>
    <property type="match status" value="1"/>
</dbReference>
<evidence type="ECO:0000313" key="4">
    <source>
        <dbReference type="EMBL" id="SFK10415.1"/>
    </source>
</evidence>
<dbReference type="Pfam" id="PF00534">
    <property type="entry name" value="Glycos_transf_1"/>
    <property type="match status" value="1"/>
</dbReference>
<dbReference type="PANTHER" id="PTHR45947">
    <property type="entry name" value="SULFOQUINOVOSYL TRANSFERASE SQD2"/>
    <property type="match status" value="1"/>
</dbReference>
<dbReference type="Gene3D" id="3.40.50.2000">
    <property type="entry name" value="Glycogen Phosphorylase B"/>
    <property type="match status" value="2"/>
</dbReference>
<evidence type="ECO:0000259" key="3">
    <source>
        <dbReference type="Pfam" id="PF13439"/>
    </source>
</evidence>
<reference evidence="4 5" key="1">
    <citation type="submission" date="2016-10" db="EMBL/GenBank/DDBJ databases">
        <authorList>
            <person name="de Groot N.N."/>
        </authorList>
    </citation>
    <scope>NUCLEOTIDE SEQUENCE [LARGE SCALE GENOMIC DNA]</scope>
    <source>
        <strain evidence="4 5">NE2</strain>
    </source>
</reference>
<feature type="domain" description="Glycosyl transferase family 1" evidence="2">
    <location>
        <begin position="187"/>
        <end position="351"/>
    </location>
</feature>
<evidence type="ECO:0000256" key="1">
    <source>
        <dbReference type="SAM" id="MobiDB-lite"/>
    </source>
</evidence>
<gene>
    <name evidence="4" type="ORF">SAMN05444581_102108</name>
</gene>
<name>A0A1I3WSC2_9HYPH</name>
<feature type="domain" description="Glycosyltransferase subfamily 4-like N-terminal" evidence="3">
    <location>
        <begin position="74"/>
        <end position="180"/>
    </location>
</feature>
<protein>
    <submittedName>
        <fullName evidence="4">Glycosyltransferase involved in cell wall bisynthesis</fullName>
    </submittedName>
</protein>